<evidence type="ECO:0000256" key="1">
    <source>
        <dbReference type="ARBA" id="ARBA00006100"/>
    </source>
</evidence>
<organism evidence="4 5">
    <name type="scientific">Chitiniphilus eburneus</name>
    <dbReference type="NCBI Taxonomy" id="2571148"/>
    <lineage>
        <taxon>Bacteria</taxon>
        <taxon>Pseudomonadati</taxon>
        <taxon>Pseudomonadota</taxon>
        <taxon>Betaproteobacteria</taxon>
        <taxon>Neisseriales</taxon>
        <taxon>Chitinibacteraceae</taxon>
        <taxon>Chitiniphilus</taxon>
    </lineage>
</organism>
<dbReference type="SFLD" id="SFLDF00288">
    <property type="entry name" value="HemN-like__clustered_with_nucl"/>
    <property type="match status" value="1"/>
</dbReference>
<dbReference type="InterPro" id="IPR004559">
    <property type="entry name" value="HemW-like"/>
</dbReference>
<dbReference type="EMBL" id="SUMF01000015">
    <property type="protein sequence ID" value="TJZ72033.1"/>
    <property type="molecule type" value="Genomic_DNA"/>
</dbReference>
<dbReference type="RefSeq" id="WP_136773861.1">
    <property type="nucleotide sequence ID" value="NZ_CP156074.1"/>
</dbReference>
<comment type="caution">
    <text evidence="4">The sequence shown here is derived from an EMBL/GenBank/DDBJ whole genome shotgun (WGS) entry which is preliminary data.</text>
</comment>
<protein>
    <recommendedName>
        <fullName evidence="2">Heme chaperone HemW</fullName>
    </recommendedName>
</protein>
<dbReference type="NCBIfam" id="TIGR00539">
    <property type="entry name" value="hemN_rel"/>
    <property type="match status" value="1"/>
</dbReference>
<dbReference type="SFLD" id="SFLDF00562">
    <property type="entry name" value="HemN-like__clustered_with_heat"/>
    <property type="match status" value="1"/>
</dbReference>
<evidence type="ECO:0000259" key="3">
    <source>
        <dbReference type="PROSITE" id="PS51918"/>
    </source>
</evidence>
<gene>
    <name evidence="4" type="ORF">FAZ21_12950</name>
</gene>
<dbReference type="GO" id="GO:0004109">
    <property type="term" value="F:coproporphyrinogen oxidase activity"/>
    <property type="evidence" value="ECO:0007669"/>
    <property type="project" value="InterPro"/>
</dbReference>
<reference evidence="4 5" key="1">
    <citation type="submission" date="2019-04" db="EMBL/GenBank/DDBJ databases">
        <title>Chitiniphilus eburnea sp. nov., a novel chitinolytic bacterium isolated from aquaculture sludge.</title>
        <authorList>
            <person name="Sheng M."/>
        </authorList>
    </citation>
    <scope>NUCLEOTIDE SEQUENCE [LARGE SCALE GENOMIC DNA]</scope>
    <source>
        <strain evidence="4 5">HX-2-15</strain>
    </source>
</reference>
<dbReference type="InterPro" id="IPR058240">
    <property type="entry name" value="rSAM_sf"/>
</dbReference>
<accession>A0A4U0PUA3</accession>
<dbReference type="GO" id="GO:0005737">
    <property type="term" value="C:cytoplasm"/>
    <property type="evidence" value="ECO:0007669"/>
    <property type="project" value="UniProtKB-SubCell"/>
</dbReference>
<keyword evidence="2" id="KW-0949">S-adenosyl-L-methionine</keyword>
<sequence>MSTIQFHGGGLTALPPLSLYIHIPWCVKKCPYCDFNSHAQKNGLPETEYVDALLRDLESCLPSVWGRPVTTIFIGGGTPSLFSAQAIDTLLAGIRARVRLLPDAEITLEANPGTFEADKFAGYRAAGINRLSIGIQSLNDAKLKALGRIHGRDEALRAVEIAHRHFDNFNLDLMYALPEQTLDEALADLDAAIALAPTHLSAYHLTLEPNTLFYRYPPPLPDDDLAADMQEAIEQRLATAGFEHYETSAFARPGRRARHNLNYWTFGDYLGIGAGAHAKISFPDRITRQARYKQPAEYLSRMAAGNAAQTDDVVPREQLPFEFMLNALRLTEGFPLVLFTERTGLPLTRVLPEIERACADGLLERTLDHVRPTARGRRFLNTLLERFLT</sequence>
<evidence type="ECO:0000313" key="4">
    <source>
        <dbReference type="EMBL" id="TJZ72033.1"/>
    </source>
</evidence>
<dbReference type="SFLD" id="SFLDG01082">
    <property type="entry name" value="B12-binding_domain_containing"/>
    <property type="match status" value="1"/>
</dbReference>
<comment type="function">
    <text evidence="2">Probably acts as a heme chaperone, transferring heme to an unknown acceptor. Binds one molecule of heme per monomer, possibly covalently. Binds 1 [4Fe-4S] cluster. The cluster is coordinated with 3 cysteines and an exchangeable S-adenosyl-L-methionine.</text>
</comment>
<dbReference type="InterPro" id="IPR034505">
    <property type="entry name" value="Coproporphyrinogen-III_oxidase"/>
</dbReference>
<evidence type="ECO:0000256" key="2">
    <source>
        <dbReference type="RuleBase" id="RU364116"/>
    </source>
</evidence>
<keyword evidence="5" id="KW-1185">Reference proteome</keyword>
<dbReference type="Proteomes" id="UP000310016">
    <property type="component" value="Unassembled WGS sequence"/>
</dbReference>
<proteinExistence type="inferred from homology"/>
<dbReference type="SUPFAM" id="SSF102114">
    <property type="entry name" value="Radical SAM enzymes"/>
    <property type="match status" value="1"/>
</dbReference>
<evidence type="ECO:0000313" key="5">
    <source>
        <dbReference type="Proteomes" id="UP000310016"/>
    </source>
</evidence>
<keyword evidence="2" id="KW-0408">Iron</keyword>
<dbReference type="Gene3D" id="3.30.750.200">
    <property type="match status" value="1"/>
</dbReference>
<dbReference type="AlphaFoldDB" id="A0A4U0PUA3"/>
<dbReference type="CDD" id="cd01335">
    <property type="entry name" value="Radical_SAM"/>
    <property type="match status" value="1"/>
</dbReference>
<name>A0A4U0PUA3_9NEIS</name>
<keyword evidence="2" id="KW-0479">Metal-binding</keyword>
<dbReference type="Pfam" id="PF06969">
    <property type="entry name" value="HemN_C"/>
    <property type="match status" value="1"/>
</dbReference>
<dbReference type="PANTHER" id="PTHR13932">
    <property type="entry name" value="COPROPORPHYRINIGEN III OXIDASE"/>
    <property type="match status" value="1"/>
</dbReference>
<keyword evidence="2" id="KW-0963">Cytoplasm</keyword>
<dbReference type="SMART" id="SM00729">
    <property type="entry name" value="Elp3"/>
    <property type="match status" value="1"/>
</dbReference>
<keyword evidence="2" id="KW-0143">Chaperone</keyword>
<dbReference type="SFLD" id="SFLDS00029">
    <property type="entry name" value="Radical_SAM"/>
    <property type="match status" value="1"/>
</dbReference>
<feature type="domain" description="Radical SAM core" evidence="3">
    <location>
        <begin position="11"/>
        <end position="243"/>
    </location>
</feature>
<dbReference type="GO" id="GO:0046872">
    <property type="term" value="F:metal ion binding"/>
    <property type="evidence" value="ECO:0007669"/>
    <property type="project" value="UniProtKB-UniRule"/>
</dbReference>
<keyword evidence="2" id="KW-0411">Iron-sulfur</keyword>
<dbReference type="GO" id="GO:0006779">
    <property type="term" value="P:porphyrin-containing compound biosynthetic process"/>
    <property type="evidence" value="ECO:0007669"/>
    <property type="project" value="InterPro"/>
</dbReference>
<dbReference type="PANTHER" id="PTHR13932:SF5">
    <property type="entry name" value="RADICAL S-ADENOSYL METHIONINE DOMAIN-CONTAINING PROTEIN 1, MITOCHONDRIAL"/>
    <property type="match status" value="1"/>
</dbReference>
<dbReference type="SFLD" id="SFLDG01065">
    <property type="entry name" value="anaerobic_coproporphyrinogen-I"/>
    <property type="match status" value="1"/>
</dbReference>
<comment type="subcellular location">
    <subcellularLocation>
        <location evidence="2">Cytoplasm</location>
    </subcellularLocation>
</comment>
<dbReference type="InterPro" id="IPR010723">
    <property type="entry name" value="HemN_C"/>
</dbReference>
<comment type="similarity">
    <text evidence="1">Belongs to the anaerobic coproporphyrinogen-III oxidase family. HemW subfamily.</text>
</comment>
<dbReference type="GO" id="GO:0051539">
    <property type="term" value="F:4 iron, 4 sulfur cluster binding"/>
    <property type="evidence" value="ECO:0007669"/>
    <property type="project" value="UniProtKB-UniRule"/>
</dbReference>
<dbReference type="Pfam" id="PF04055">
    <property type="entry name" value="Radical_SAM"/>
    <property type="match status" value="1"/>
</dbReference>
<dbReference type="InterPro" id="IPR006638">
    <property type="entry name" value="Elp3/MiaA/NifB-like_rSAM"/>
</dbReference>
<dbReference type="OrthoDB" id="9808022at2"/>
<dbReference type="InterPro" id="IPR007197">
    <property type="entry name" value="rSAM"/>
</dbReference>
<dbReference type="PROSITE" id="PS51918">
    <property type="entry name" value="RADICAL_SAM"/>
    <property type="match status" value="1"/>
</dbReference>
<keyword evidence="2" id="KW-0004">4Fe-4S</keyword>
<keyword evidence="2" id="KW-0349">Heme</keyword>